<dbReference type="GO" id="GO:0004300">
    <property type="term" value="F:enoyl-CoA hydratase activity"/>
    <property type="evidence" value="ECO:0007669"/>
    <property type="project" value="UniProtKB-EC"/>
</dbReference>
<dbReference type="NCBIfam" id="NF006100">
    <property type="entry name" value="PRK08252.1"/>
    <property type="match status" value="1"/>
</dbReference>
<dbReference type="Proteomes" id="UP000252132">
    <property type="component" value="Unassembled WGS sequence"/>
</dbReference>
<dbReference type="InterPro" id="IPR001753">
    <property type="entry name" value="Enoyl-CoA_hydra/iso"/>
</dbReference>
<dbReference type="SUPFAM" id="SSF52096">
    <property type="entry name" value="ClpP/crotonase"/>
    <property type="match status" value="1"/>
</dbReference>
<comment type="similarity">
    <text evidence="1 2">Belongs to the enoyl-CoA hydratase/isomerase family.</text>
</comment>
<dbReference type="InterPro" id="IPR029045">
    <property type="entry name" value="ClpP/crotonase-like_dom_sf"/>
</dbReference>
<proteinExistence type="inferred from homology"/>
<comment type="caution">
    <text evidence="3">The sequence shown here is derived from an EMBL/GenBank/DDBJ whole genome shotgun (WGS) entry which is preliminary data.</text>
</comment>
<dbReference type="PROSITE" id="PS00166">
    <property type="entry name" value="ENOYL_COA_HYDRATASE"/>
    <property type="match status" value="1"/>
</dbReference>
<dbReference type="AlphaFoldDB" id="A0A368E148"/>
<dbReference type="InterPro" id="IPR018376">
    <property type="entry name" value="Enoyl-CoA_hyd/isom_CS"/>
</dbReference>
<dbReference type="InterPro" id="IPR014748">
    <property type="entry name" value="Enoyl-CoA_hydra_C"/>
</dbReference>
<keyword evidence="3" id="KW-0456">Lyase</keyword>
<dbReference type="CDD" id="cd06558">
    <property type="entry name" value="crotonase-like"/>
    <property type="match status" value="1"/>
</dbReference>
<dbReference type="Gene3D" id="3.90.226.10">
    <property type="entry name" value="2-enoyl-CoA Hydratase, Chain A, domain 1"/>
    <property type="match status" value="1"/>
</dbReference>
<name>A0A368E148_9PROT</name>
<evidence type="ECO:0000256" key="1">
    <source>
        <dbReference type="ARBA" id="ARBA00005254"/>
    </source>
</evidence>
<dbReference type="EC" id="4.2.1.17" evidence="3"/>
<evidence type="ECO:0000313" key="4">
    <source>
        <dbReference type="Proteomes" id="UP000252132"/>
    </source>
</evidence>
<protein>
    <submittedName>
        <fullName evidence="3">Enoyl-CoA hydratase</fullName>
        <ecNumber evidence="3">4.2.1.17</ecNumber>
    </submittedName>
</protein>
<dbReference type="EMBL" id="QOQF01000005">
    <property type="protein sequence ID" value="RCL77809.1"/>
    <property type="molecule type" value="Genomic_DNA"/>
</dbReference>
<sequence length="254" mass="26849">MSEEVITQVENGIMTVTLNRPQARNAINRAASEKIGAAMVELDENPDIRVGILTGAGGTFCSGMDLKAFVSGESPSLEGKGFAGLVESPPEKPLIAAVEGYALAGGFEIALSCDLIIASKSSQFGVPEVKRGLVAAGGGLLRLPTQTFHRLAMELALTGDFIDSERAYQTGLVNHVVEDGKALEAAIEMAEKICANGPLAVAASKKIVNCARDWSNEEMFQKEKVLSTPILKSEDAIEGATAFAEKRAPQWKGK</sequence>
<dbReference type="Gene3D" id="1.10.12.10">
    <property type="entry name" value="Lyase 2-enoyl-coa Hydratase, Chain A, domain 2"/>
    <property type="match status" value="1"/>
</dbReference>
<evidence type="ECO:0000313" key="3">
    <source>
        <dbReference type="EMBL" id="RCL77809.1"/>
    </source>
</evidence>
<dbReference type="Pfam" id="PF00378">
    <property type="entry name" value="ECH_1"/>
    <property type="match status" value="1"/>
</dbReference>
<gene>
    <name evidence="3" type="ORF">DBW69_02510</name>
</gene>
<evidence type="ECO:0000256" key="2">
    <source>
        <dbReference type="RuleBase" id="RU003707"/>
    </source>
</evidence>
<accession>A0A368E148</accession>
<organism evidence="3 4">
    <name type="scientific">PS1 clade bacterium</name>
    <dbReference type="NCBI Taxonomy" id="2175152"/>
    <lineage>
        <taxon>Bacteria</taxon>
        <taxon>Pseudomonadati</taxon>
        <taxon>Pseudomonadota</taxon>
        <taxon>Alphaproteobacteria</taxon>
        <taxon>PS1 clade</taxon>
    </lineage>
</organism>
<dbReference type="PANTHER" id="PTHR43802:SF1">
    <property type="entry name" value="IP11341P-RELATED"/>
    <property type="match status" value="1"/>
</dbReference>
<reference evidence="3 4" key="1">
    <citation type="journal article" date="2018" name="Microbiome">
        <title>Fine metagenomic profile of the Mediterranean stratified and mixed water columns revealed by assembly and recruitment.</title>
        <authorList>
            <person name="Haro-Moreno J.M."/>
            <person name="Lopez-Perez M."/>
            <person name="De La Torre J.R."/>
            <person name="Picazo A."/>
            <person name="Camacho A."/>
            <person name="Rodriguez-Valera F."/>
        </authorList>
    </citation>
    <scope>NUCLEOTIDE SEQUENCE [LARGE SCALE GENOMIC DNA]</scope>
    <source>
        <strain evidence="3">MED-G55</strain>
    </source>
</reference>
<dbReference type="PANTHER" id="PTHR43802">
    <property type="entry name" value="ENOYL-COA HYDRATASE"/>
    <property type="match status" value="1"/>
</dbReference>